<name>A0ACA9QMP0_9GLOM</name>
<dbReference type="Proteomes" id="UP000789920">
    <property type="component" value="Unassembled WGS sequence"/>
</dbReference>
<sequence>SSDFDELLLSGILDVEELSRKNSSIMHDLMQEGLWDSIDEPIPLIPLSDDV</sequence>
<reference evidence="1" key="1">
    <citation type="submission" date="2021-06" db="EMBL/GenBank/DDBJ databases">
        <authorList>
            <person name="Kallberg Y."/>
            <person name="Tangrot J."/>
            <person name="Rosling A."/>
        </authorList>
    </citation>
    <scope>NUCLEOTIDE SEQUENCE</scope>
    <source>
        <strain evidence="1">MA461A</strain>
    </source>
</reference>
<dbReference type="EMBL" id="CAJVQC010035371">
    <property type="protein sequence ID" value="CAG8758807.1"/>
    <property type="molecule type" value="Genomic_DNA"/>
</dbReference>
<gene>
    <name evidence="1" type="ORF">RPERSI_LOCUS14998</name>
</gene>
<evidence type="ECO:0000313" key="2">
    <source>
        <dbReference type="Proteomes" id="UP000789920"/>
    </source>
</evidence>
<accession>A0ACA9QMP0</accession>
<feature type="non-terminal residue" evidence="1">
    <location>
        <position position="1"/>
    </location>
</feature>
<evidence type="ECO:0000313" key="1">
    <source>
        <dbReference type="EMBL" id="CAG8758807.1"/>
    </source>
</evidence>
<keyword evidence="2" id="KW-1185">Reference proteome</keyword>
<comment type="caution">
    <text evidence="1">The sequence shown here is derived from an EMBL/GenBank/DDBJ whole genome shotgun (WGS) entry which is preliminary data.</text>
</comment>
<protein>
    <submittedName>
        <fullName evidence="1">33074_t:CDS:1</fullName>
    </submittedName>
</protein>
<organism evidence="1 2">
    <name type="scientific">Racocetra persica</name>
    <dbReference type="NCBI Taxonomy" id="160502"/>
    <lineage>
        <taxon>Eukaryota</taxon>
        <taxon>Fungi</taxon>
        <taxon>Fungi incertae sedis</taxon>
        <taxon>Mucoromycota</taxon>
        <taxon>Glomeromycotina</taxon>
        <taxon>Glomeromycetes</taxon>
        <taxon>Diversisporales</taxon>
        <taxon>Gigasporaceae</taxon>
        <taxon>Racocetra</taxon>
    </lineage>
</organism>
<proteinExistence type="predicted"/>